<feature type="compositionally biased region" description="Low complexity" evidence="1">
    <location>
        <begin position="33"/>
        <end position="44"/>
    </location>
</feature>
<evidence type="ECO:0000256" key="1">
    <source>
        <dbReference type="SAM" id="MobiDB-lite"/>
    </source>
</evidence>
<dbReference type="AlphaFoldDB" id="A0A5P1FNN2"/>
<sequence>MSESGANLPKDPLDAGVVGVNNLEFPPLVTTKPSNPDSSSNQNSALKSVPLRLSDSGSRMPEFGANLSKDPLDAGVVGKGDSQGSEMEERIISENQSVPVHVSAPVHVSTPVHVSAPVHLSMPEHVQVENSRRTVAQGYTLEEGMVSETHPQGKGNLSLEDPLQINEGMVLEGQLYKGKKKL</sequence>
<reference evidence="3" key="1">
    <citation type="journal article" date="2017" name="Nat. Commun.">
        <title>The asparagus genome sheds light on the origin and evolution of a young Y chromosome.</title>
        <authorList>
            <person name="Harkess A."/>
            <person name="Zhou J."/>
            <person name="Xu C."/>
            <person name="Bowers J.E."/>
            <person name="Van der Hulst R."/>
            <person name="Ayyampalayam S."/>
            <person name="Mercati F."/>
            <person name="Riccardi P."/>
            <person name="McKain M.R."/>
            <person name="Kakrana A."/>
            <person name="Tang H."/>
            <person name="Ray J."/>
            <person name="Groenendijk J."/>
            <person name="Arikit S."/>
            <person name="Mathioni S.M."/>
            <person name="Nakano M."/>
            <person name="Shan H."/>
            <person name="Telgmann-Rauber A."/>
            <person name="Kanno A."/>
            <person name="Yue Z."/>
            <person name="Chen H."/>
            <person name="Li W."/>
            <person name="Chen Y."/>
            <person name="Xu X."/>
            <person name="Zhang Y."/>
            <person name="Luo S."/>
            <person name="Chen H."/>
            <person name="Gao J."/>
            <person name="Mao Z."/>
            <person name="Pires J.C."/>
            <person name="Luo M."/>
            <person name="Kudrna D."/>
            <person name="Wing R.A."/>
            <person name="Meyers B.C."/>
            <person name="Yi K."/>
            <person name="Kong H."/>
            <person name="Lavrijsen P."/>
            <person name="Sunseri F."/>
            <person name="Falavigna A."/>
            <person name="Ye Y."/>
            <person name="Leebens-Mack J.H."/>
            <person name="Chen G."/>
        </authorList>
    </citation>
    <scope>NUCLEOTIDE SEQUENCE [LARGE SCALE GENOMIC DNA]</scope>
    <source>
        <strain evidence="3">cv. DH0086</strain>
    </source>
</reference>
<keyword evidence="3" id="KW-1185">Reference proteome</keyword>
<dbReference type="EMBL" id="CM007381">
    <property type="protein sequence ID" value="ONK79926.1"/>
    <property type="molecule type" value="Genomic_DNA"/>
</dbReference>
<evidence type="ECO:0000313" key="2">
    <source>
        <dbReference type="EMBL" id="ONK79926.1"/>
    </source>
</evidence>
<evidence type="ECO:0000313" key="3">
    <source>
        <dbReference type="Proteomes" id="UP000243459"/>
    </source>
</evidence>
<dbReference type="Gramene" id="ONK79926">
    <property type="protein sequence ID" value="ONK79926"/>
    <property type="gene ID" value="A4U43_C01F11890"/>
</dbReference>
<organism evidence="2 3">
    <name type="scientific">Asparagus officinalis</name>
    <name type="common">Garden asparagus</name>
    <dbReference type="NCBI Taxonomy" id="4686"/>
    <lineage>
        <taxon>Eukaryota</taxon>
        <taxon>Viridiplantae</taxon>
        <taxon>Streptophyta</taxon>
        <taxon>Embryophyta</taxon>
        <taxon>Tracheophyta</taxon>
        <taxon>Spermatophyta</taxon>
        <taxon>Magnoliopsida</taxon>
        <taxon>Liliopsida</taxon>
        <taxon>Asparagales</taxon>
        <taxon>Asparagaceae</taxon>
        <taxon>Asparagoideae</taxon>
        <taxon>Asparagus</taxon>
    </lineage>
</organism>
<feature type="region of interest" description="Disordered" evidence="1">
    <location>
        <begin position="25"/>
        <end position="87"/>
    </location>
</feature>
<protein>
    <submittedName>
        <fullName evidence="2">Uncharacterized protein</fullName>
    </submittedName>
</protein>
<name>A0A5P1FNN2_ASPOF</name>
<proteinExistence type="predicted"/>
<dbReference type="Proteomes" id="UP000243459">
    <property type="component" value="Chromosome 1"/>
</dbReference>
<gene>
    <name evidence="2" type="ORF">A4U43_C01F11890</name>
</gene>
<accession>A0A5P1FNN2</accession>